<dbReference type="Proteomes" id="UP000092695">
    <property type="component" value="Chromosome"/>
</dbReference>
<dbReference type="Pfam" id="PF00753">
    <property type="entry name" value="Lactamase_B"/>
    <property type="match status" value="1"/>
</dbReference>
<sequence length="287" mass="31221">MNNPEIQHFYHAGTGTLSYVVSDPATASAAVIDPVLGFDIVSGRSDASQARDIVEYLGARDLKLQWILETHAHADHLSGAQYIRASLGGNVAIGEGIRSVQEHFGKIFNLKAPFRPDGHQFDQLFADGESFSIGTLPVEVIATPGHTSDSVTYRIGNAAFIGDTMFMPDAGTARCDFPGGDAGLLFDSISRILSLPADTRLFVCHDYQPGGRELQFETTVREQAANNIHIGNGRSREEFIELRETRDRGLNLPALILPALQINIRAGNLPPAEDNQVVYLKIPLDLV</sequence>
<dbReference type="GO" id="GO:0050313">
    <property type="term" value="F:sulfur dioxygenase activity"/>
    <property type="evidence" value="ECO:0007669"/>
    <property type="project" value="InterPro"/>
</dbReference>
<dbReference type="GO" id="GO:0016787">
    <property type="term" value="F:hydrolase activity"/>
    <property type="evidence" value="ECO:0007669"/>
    <property type="project" value="UniProtKB-KW"/>
</dbReference>
<dbReference type="EMBL" id="CP016268">
    <property type="protein sequence ID" value="ANO53296.1"/>
    <property type="molecule type" value="Genomic_DNA"/>
</dbReference>
<dbReference type="OrthoDB" id="9784009at2"/>
<feature type="domain" description="Metallo-beta-lactamase" evidence="2">
    <location>
        <begin position="15"/>
        <end position="205"/>
    </location>
</feature>
<dbReference type="PANTHER" id="PTHR43084:SF1">
    <property type="entry name" value="PERSULFIDE DIOXYGENASE ETHE1, MITOCHONDRIAL"/>
    <property type="match status" value="1"/>
</dbReference>
<evidence type="ECO:0000313" key="4">
    <source>
        <dbReference type="Proteomes" id="UP000092695"/>
    </source>
</evidence>
<dbReference type="InterPro" id="IPR001279">
    <property type="entry name" value="Metallo-B-lactamas"/>
</dbReference>
<keyword evidence="4" id="KW-1185">Reference proteome</keyword>
<dbReference type="CDD" id="cd07724">
    <property type="entry name" value="POD-like_MBL-fold"/>
    <property type="match status" value="1"/>
</dbReference>
<dbReference type="InterPro" id="IPR036866">
    <property type="entry name" value="RibonucZ/Hydroxyglut_hydro"/>
</dbReference>
<organism evidence="3 4">
    <name type="scientific">Woeseia oceani</name>
    <dbReference type="NCBI Taxonomy" id="1548547"/>
    <lineage>
        <taxon>Bacteria</taxon>
        <taxon>Pseudomonadati</taxon>
        <taxon>Pseudomonadota</taxon>
        <taxon>Gammaproteobacteria</taxon>
        <taxon>Woeseiales</taxon>
        <taxon>Woeseiaceae</taxon>
        <taxon>Woeseia</taxon>
    </lineage>
</organism>
<reference evidence="3 4" key="1">
    <citation type="submission" date="2016-06" db="EMBL/GenBank/DDBJ databases">
        <title>Complete genome sequence of a deep-branching marine Gamma Proteobacterium Woeseia oceani type strain XK5.</title>
        <authorList>
            <person name="Mu D."/>
            <person name="Du Z."/>
        </authorList>
    </citation>
    <scope>NUCLEOTIDE SEQUENCE [LARGE SCALE GENOMIC DNA]</scope>
    <source>
        <strain evidence="3 4">XK5</strain>
    </source>
</reference>
<accession>A0A193LLG4</accession>
<dbReference type="SMART" id="SM00849">
    <property type="entry name" value="Lactamase_B"/>
    <property type="match status" value="1"/>
</dbReference>
<dbReference type="GO" id="GO:0006749">
    <property type="term" value="P:glutathione metabolic process"/>
    <property type="evidence" value="ECO:0007669"/>
    <property type="project" value="InterPro"/>
</dbReference>
<keyword evidence="1" id="KW-0479">Metal-binding</keyword>
<evidence type="ECO:0000256" key="1">
    <source>
        <dbReference type="ARBA" id="ARBA00022723"/>
    </source>
</evidence>
<dbReference type="GO" id="GO:0046872">
    <property type="term" value="F:metal ion binding"/>
    <property type="evidence" value="ECO:0007669"/>
    <property type="project" value="UniProtKB-KW"/>
</dbReference>
<dbReference type="STRING" id="1548547.BA177_15195"/>
<dbReference type="AlphaFoldDB" id="A0A193LLG4"/>
<dbReference type="InterPro" id="IPR044528">
    <property type="entry name" value="POD-like_MBL-fold"/>
</dbReference>
<dbReference type="SUPFAM" id="SSF56281">
    <property type="entry name" value="Metallo-hydrolase/oxidoreductase"/>
    <property type="match status" value="1"/>
</dbReference>
<dbReference type="InterPro" id="IPR051682">
    <property type="entry name" value="Mito_Persulfide_Diox"/>
</dbReference>
<dbReference type="RefSeq" id="WP_068619483.1">
    <property type="nucleotide sequence ID" value="NZ_CP016268.1"/>
</dbReference>
<evidence type="ECO:0000313" key="3">
    <source>
        <dbReference type="EMBL" id="ANO53296.1"/>
    </source>
</evidence>
<proteinExistence type="predicted"/>
<dbReference type="PANTHER" id="PTHR43084">
    <property type="entry name" value="PERSULFIDE DIOXYGENASE ETHE1"/>
    <property type="match status" value="1"/>
</dbReference>
<dbReference type="GO" id="GO:0070813">
    <property type="term" value="P:hydrogen sulfide metabolic process"/>
    <property type="evidence" value="ECO:0007669"/>
    <property type="project" value="TreeGrafter"/>
</dbReference>
<keyword evidence="3" id="KW-0378">Hydrolase</keyword>
<dbReference type="Gene3D" id="3.60.15.10">
    <property type="entry name" value="Ribonuclease Z/Hydroxyacylglutathione hydrolase-like"/>
    <property type="match status" value="1"/>
</dbReference>
<evidence type="ECO:0000259" key="2">
    <source>
        <dbReference type="SMART" id="SM00849"/>
    </source>
</evidence>
<gene>
    <name evidence="3" type="ORF">BA177_15195</name>
</gene>
<protein>
    <submittedName>
        <fullName evidence="3">MBL fold metallo-hydrolase</fullName>
    </submittedName>
</protein>
<name>A0A193LLG4_9GAMM</name>
<dbReference type="KEGG" id="woc:BA177_15195"/>